<dbReference type="SUPFAM" id="SSF52540">
    <property type="entry name" value="P-loop containing nucleoside triphosphate hydrolases"/>
    <property type="match status" value="1"/>
</dbReference>
<dbReference type="PRINTS" id="PR00380">
    <property type="entry name" value="KINESINHEAVY"/>
</dbReference>
<dbReference type="PANTHER" id="PTHR47972">
    <property type="entry name" value="KINESIN-LIKE PROTEIN KLP-3"/>
    <property type="match status" value="1"/>
</dbReference>
<dbReference type="InterPro" id="IPR001752">
    <property type="entry name" value="Kinesin_motor_dom"/>
</dbReference>
<dbReference type="InterPro" id="IPR047217">
    <property type="entry name" value="S49_SppA_67K_type_N"/>
</dbReference>
<dbReference type="EMBL" id="CAXAQS010000792">
    <property type="protein sequence ID" value="CAK9253180.1"/>
    <property type="molecule type" value="Genomic_DNA"/>
</dbReference>
<dbReference type="InterPro" id="IPR029045">
    <property type="entry name" value="ClpP/crotonase-like_dom_sf"/>
</dbReference>
<organism evidence="7 8">
    <name type="scientific">Sphagnum jensenii</name>
    <dbReference type="NCBI Taxonomy" id="128206"/>
    <lineage>
        <taxon>Eukaryota</taxon>
        <taxon>Viridiplantae</taxon>
        <taxon>Streptophyta</taxon>
        <taxon>Embryophyta</taxon>
        <taxon>Bryophyta</taxon>
        <taxon>Sphagnophytina</taxon>
        <taxon>Sphagnopsida</taxon>
        <taxon>Sphagnales</taxon>
        <taxon>Sphagnaceae</taxon>
        <taxon>Sphagnum</taxon>
    </lineage>
</organism>
<dbReference type="Pfam" id="PF16796">
    <property type="entry name" value="Microtub_bd"/>
    <property type="match status" value="1"/>
</dbReference>
<dbReference type="PROSITE" id="PS50067">
    <property type="entry name" value="KINESIN_MOTOR_2"/>
    <property type="match status" value="1"/>
</dbReference>
<dbReference type="CDD" id="cd07018">
    <property type="entry name" value="S49_SppA_67K_type"/>
    <property type="match status" value="1"/>
</dbReference>
<dbReference type="InterPro" id="IPR019821">
    <property type="entry name" value="Kinesin_motor_CS"/>
</dbReference>
<gene>
    <name evidence="7" type="ORF">CSSPJE1EN1_LOCUS28558</name>
</gene>
<protein>
    <recommendedName>
        <fullName evidence="6">Kinesin motor domain-containing protein</fullName>
    </recommendedName>
</protein>
<reference evidence="7" key="1">
    <citation type="submission" date="2024-02" db="EMBL/GenBank/DDBJ databases">
        <authorList>
            <consortium name="ELIXIR-Norway"/>
            <consortium name="Elixir Norway"/>
        </authorList>
    </citation>
    <scope>NUCLEOTIDE SEQUENCE</scope>
</reference>
<evidence type="ECO:0000256" key="2">
    <source>
        <dbReference type="ARBA" id="ARBA00022840"/>
    </source>
</evidence>
<accession>A0ABP0VI63</accession>
<dbReference type="Proteomes" id="UP001497444">
    <property type="component" value="Unassembled WGS sequence"/>
</dbReference>
<keyword evidence="5" id="KW-0175">Coiled coil</keyword>
<name>A0ABP0VI63_9BRYO</name>
<evidence type="ECO:0000313" key="8">
    <source>
        <dbReference type="Proteomes" id="UP001497444"/>
    </source>
</evidence>
<comment type="caution">
    <text evidence="4">Lacks conserved residue(s) required for the propagation of feature annotation.</text>
</comment>
<dbReference type="PANTHER" id="PTHR47972:SF28">
    <property type="entry name" value="KINESIN-LIKE PROTEIN KLP-3"/>
    <property type="match status" value="1"/>
</dbReference>
<keyword evidence="1" id="KW-0547">Nucleotide-binding</keyword>
<evidence type="ECO:0000259" key="6">
    <source>
        <dbReference type="PROSITE" id="PS50067"/>
    </source>
</evidence>
<proteinExistence type="inferred from homology"/>
<evidence type="ECO:0000256" key="4">
    <source>
        <dbReference type="PROSITE-ProRule" id="PRU00283"/>
    </source>
</evidence>
<feature type="coiled-coil region" evidence="5">
    <location>
        <begin position="95"/>
        <end position="122"/>
    </location>
</feature>
<feature type="coiled-coil region" evidence="5">
    <location>
        <begin position="305"/>
        <end position="365"/>
    </location>
</feature>
<dbReference type="InterPro" id="IPR031852">
    <property type="entry name" value="Vik1/Cik1_MT-bd"/>
</dbReference>
<dbReference type="InterPro" id="IPR036961">
    <property type="entry name" value="Kinesin_motor_dom_sf"/>
</dbReference>
<dbReference type="InterPro" id="IPR002142">
    <property type="entry name" value="Peptidase_S49"/>
</dbReference>
<feature type="domain" description="Kinesin motor" evidence="6">
    <location>
        <begin position="585"/>
        <end position="686"/>
    </location>
</feature>
<feature type="coiled-coil region" evidence="5">
    <location>
        <begin position="439"/>
        <end position="466"/>
    </location>
</feature>
<dbReference type="InterPro" id="IPR027417">
    <property type="entry name" value="P-loop_NTPase"/>
</dbReference>
<dbReference type="SMART" id="SM00129">
    <property type="entry name" value="KISc"/>
    <property type="match status" value="1"/>
</dbReference>
<dbReference type="InterPro" id="IPR027640">
    <property type="entry name" value="Kinesin-like_fam"/>
</dbReference>
<dbReference type="Gene3D" id="3.90.226.10">
    <property type="entry name" value="2-enoyl-CoA Hydratase, Chain A, domain 1"/>
    <property type="match status" value="3"/>
</dbReference>
<comment type="similarity">
    <text evidence="4">Belongs to the TRAFAC class myosin-kinesin ATPase superfamily. Kinesin family.</text>
</comment>
<evidence type="ECO:0000256" key="5">
    <source>
        <dbReference type="SAM" id="Coils"/>
    </source>
</evidence>
<evidence type="ECO:0000313" key="7">
    <source>
        <dbReference type="EMBL" id="CAK9253180.1"/>
    </source>
</evidence>
<keyword evidence="2" id="KW-0067">ATP-binding</keyword>
<dbReference type="SUPFAM" id="SSF52096">
    <property type="entry name" value="ClpP/crotonase"/>
    <property type="match status" value="2"/>
</dbReference>
<keyword evidence="3" id="KW-0505">Motor protein</keyword>
<dbReference type="PROSITE" id="PS00411">
    <property type="entry name" value="KINESIN_MOTOR_1"/>
    <property type="match status" value="1"/>
</dbReference>
<sequence length="1412" mass="155010">MVEDRYYDGVQMCGVWACFNEYQVVDPPFNANGEKTTLKRIRNVDLRFSSIVMSGPLRLEQISDDFDETPFHKEIQLLRRSVGFEVASTLDPKELTQLASENDSLKKKIAEVLLELQNVEGMNISQLATVEQLKADLSKALSLSSMQGDKHQSEVQLLKDEIAVQLSQVSKHQDELSALKESFAEMKAHYGVDLRQRNEAVKELQRENQQLKSLAGAADMNETLRLETDKLRSEVMQLESQLSIVKLSASESETKQHSSLAENQRLAAQLAESVSKISSLSRSREELLTQITDKDLAVAKQGALLAEAEAGLKSALARSETEREELMEALAQEVQAVEKAKASELATLKKDILIAERKLEEASKASKMSAASLITVSQEAMALKRELASVSVKTKADIDTAVTDARLAVSQAVIARFKVCGIELVGTSLTVAQDSDTQLKALTAKYKKEMLERKRLHNQVQELKGNIRVFLRCRPPTLKEVEQYGDEESTCISFPEPQKVSVFNADKNKEKQWEFDAVFGFNAQQDQIFEEKHVVRGVNTRSLSELFTRSGARSLEIRDTISVSLLEVYNEEIRDLLVEPGTAVERNRSQACTNLNEHSSRSHMMLTVNINSENILSGSVTRGKLNLVDLAGSERINKSGATGQALKEAQNINRSLSSLGDVIAARVAKQSHIPFRNSTLTYLLQNPFDLVNPSVEENKILNEKLPILSYDYYNVQTKGIIDYIGNSSLSEKVSDSEPIFRPASESQLLRTRWNLWRQPFWKKISGKVILKLKLGGDLPLEATPRGFSFGASDDYLTVTSLGEVTTLLMYAAHDPRVVGVHVELERLSCGYAKLIEVKRMMNYFRQSGKELVGYCASGAEKEYFLAQGFDQFFVPPDGGLDLRGFSGGASFFRGVFDKLGVEPQVERIGKYKSFGDTFNRSSISEAQREVVSALLMEASDFWLYTVAAARNLSAESLAGLWREEGVRSPYDLVGAGLISGVRYLDQVEDAALLRLRSKRANSPIARFFAWMKSVTVPRAAEEVERVLQKDRAAAESDFDLAKEFTQYQRRAVSVLNTSDPVSNHTLQSSALNATTHAAELSVAPVIAPPAERSLNSLPMKVLDAEKRLALAGTRFFPAGMYMRKMRRGYRLLEGLPLKESRSGPRVAIISAVGGIASGKSGSGAMGRTLGSDSLIELVRRARADTSVKAVVLRVDSPVCLTSNATPYYLSMACDKIVAEQLTVTGSIGVVTAKLNLGELNRRVGRQALDRGLVDHLGGLWQAIDLAASLSDMSSSCAPLVTPARGNIDDSDGKDKRKFKGPVRVETLSDFKRGLPFPLSILLSLAGVEVDSSVPFEAAGGDDGPMLICDDAIASSGLASAEALGMSPLLRSVGFTPLLAHLLQHSGAGRELQKMNGAALTNVAVAYVQSLFG</sequence>
<comment type="caution">
    <text evidence="7">The sequence shown here is derived from an EMBL/GenBank/DDBJ whole genome shotgun (WGS) entry which is preliminary data.</text>
</comment>
<dbReference type="Pfam" id="PF00225">
    <property type="entry name" value="Kinesin"/>
    <property type="match status" value="1"/>
</dbReference>
<feature type="coiled-coil region" evidence="5">
    <location>
        <begin position="194"/>
        <end position="241"/>
    </location>
</feature>
<evidence type="ECO:0000256" key="3">
    <source>
        <dbReference type="ARBA" id="ARBA00023175"/>
    </source>
</evidence>
<dbReference type="Gene3D" id="3.40.850.10">
    <property type="entry name" value="Kinesin motor domain"/>
    <property type="match status" value="3"/>
</dbReference>
<evidence type="ECO:0000256" key="1">
    <source>
        <dbReference type="ARBA" id="ARBA00022741"/>
    </source>
</evidence>
<dbReference type="Pfam" id="PF01343">
    <property type="entry name" value="Peptidase_S49"/>
    <property type="match status" value="2"/>
</dbReference>
<keyword evidence="8" id="KW-1185">Reference proteome</keyword>